<dbReference type="GO" id="GO:0008654">
    <property type="term" value="P:phospholipid biosynthetic process"/>
    <property type="evidence" value="ECO:0007669"/>
    <property type="project" value="UniProtKB-KW"/>
</dbReference>
<evidence type="ECO:0000256" key="1">
    <source>
        <dbReference type="ARBA" id="ARBA00022490"/>
    </source>
</evidence>
<evidence type="ECO:0000256" key="2">
    <source>
        <dbReference type="ARBA" id="ARBA00022516"/>
    </source>
</evidence>
<organism evidence="10 11">
    <name type="scientific">Alkalicoccus daliensis</name>
    <dbReference type="NCBI Taxonomy" id="745820"/>
    <lineage>
        <taxon>Bacteria</taxon>
        <taxon>Bacillati</taxon>
        <taxon>Bacillota</taxon>
        <taxon>Bacilli</taxon>
        <taxon>Bacillales</taxon>
        <taxon>Bacillaceae</taxon>
        <taxon>Alkalicoccus</taxon>
    </lineage>
</organism>
<keyword evidence="5" id="KW-0560">Oxidoreductase</keyword>
<evidence type="ECO:0000313" key="10">
    <source>
        <dbReference type="EMBL" id="SDN98946.1"/>
    </source>
</evidence>
<evidence type="ECO:0000256" key="7">
    <source>
        <dbReference type="ARBA" id="ARBA00023098"/>
    </source>
</evidence>
<evidence type="ECO:0000256" key="8">
    <source>
        <dbReference type="ARBA" id="ARBA00023209"/>
    </source>
</evidence>
<keyword evidence="1" id="KW-0963">Cytoplasm</keyword>
<evidence type="ECO:0000313" key="11">
    <source>
        <dbReference type="Proteomes" id="UP000198778"/>
    </source>
</evidence>
<reference evidence="11" key="1">
    <citation type="submission" date="2016-10" db="EMBL/GenBank/DDBJ databases">
        <authorList>
            <person name="Varghese N."/>
            <person name="Submissions S."/>
        </authorList>
    </citation>
    <scope>NUCLEOTIDE SEQUENCE [LARGE SCALE GENOMIC DNA]</scope>
    <source>
        <strain evidence="11">CGMCC 1.10369</strain>
    </source>
</reference>
<name>A0A1H0FWB4_9BACI</name>
<keyword evidence="9" id="KW-1208">Phospholipid metabolism</keyword>
<dbReference type="InterPro" id="IPR032837">
    <property type="entry name" value="G1PDH"/>
</dbReference>
<keyword evidence="3" id="KW-0479">Metal-binding</keyword>
<evidence type="ECO:0000256" key="3">
    <source>
        <dbReference type="ARBA" id="ARBA00022723"/>
    </source>
</evidence>
<dbReference type="Gene3D" id="3.40.50.1970">
    <property type="match status" value="1"/>
</dbReference>
<dbReference type="Pfam" id="PF13685">
    <property type="entry name" value="Fe-ADH_2"/>
    <property type="match status" value="1"/>
</dbReference>
<dbReference type="Gene3D" id="1.20.1090.10">
    <property type="entry name" value="Dehydroquinate synthase-like - alpha domain"/>
    <property type="match status" value="1"/>
</dbReference>
<dbReference type="AlphaFoldDB" id="A0A1H0FWB4"/>
<dbReference type="OrthoDB" id="9763580at2"/>
<keyword evidence="8" id="KW-0594">Phospholipid biosynthesis</keyword>
<evidence type="ECO:0000256" key="6">
    <source>
        <dbReference type="ARBA" id="ARBA00023027"/>
    </source>
</evidence>
<keyword evidence="11" id="KW-1185">Reference proteome</keyword>
<gene>
    <name evidence="10" type="ORF">SAMN04488053_105123</name>
</gene>
<dbReference type="PANTHER" id="PTHR43616:SF5">
    <property type="entry name" value="GLYCEROL DEHYDROGENASE 1"/>
    <property type="match status" value="1"/>
</dbReference>
<dbReference type="EMBL" id="FNIL01000005">
    <property type="protein sequence ID" value="SDN98946.1"/>
    <property type="molecule type" value="Genomic_DNA"/>
</dbReference>
<dbReference type="PANTHER" id="PTHR43616">
    <property type="entry name" value="GLYCEROL DEHYDROGENASE"/>
    <property type="match status" value="1"/>
</dbReference>
<dbReference type="RefSeq" id="WP_090842846.1">
    <property type="nucleotide sequence ID" value="NZ_FNIL01000005.1"/>
</dbReference>
<protein>
    <submittedName>
        <fullName evidence="10">Glycerol-1-phosphate dehydrogenase [NAD(P)+]</fullName>
    </submittedName>
</protein>
<evidence type="ECO:0000256" key="9">
    <source>
        <dbReference type="ARBA" id="ARBA00023264"/>
    </source>
</evidence>
<dbReference type="GO" id="GO:0016614">
    <property type="term" value="F:oxidoreductase activity, acting on CH-OH group of donors"/>
    <property type="evidence" value="ECO:0007669"/>
    <property type="project" value="InterPro"/>
</dbReference>
<dbReference type="Proteomes" id="UP000198778">
    <property type="component" value="Unassembled WGS sequence"/>
</dbReference>
<proteinExistence type="predicted"/>
<sequence length="391" mass="43407">MQSFHEWYNQHKNNCTCGREHEPLPTEVFEIGSGILEKLPPFLNKKQLSRPHVVYDKHTKKAAGEAVETLLDKAGINYTVSLVPENEQEDVLADEHAIMHVLVEAPAEADCMIAVGAGTLHDITRFASYKMGIPFLSVPTAPSVDGFNSKGAPIVMNKVKKTYQTQAPIGLFAEIDILVEAPQAMVAAGFADMLGKYTSLADWKFSRLTADEPFCDASYHMTKEALENCVNHAEKIAVRDAAGMEYLIAALIQSGMAMSLFGHSHPASAAEHHLSHFWEMKFLKEDRKQLLHGEKVGAACGIIAEHYHNNKQWIIDNSPAKEQNSVADILEEIPSGEEVRRILKLVGGKTTAEELGIAQSWVEEGLQEAHHIRDRHTMLRLLNEQKRASNT</sequence>
<keyword evidence="7" id="KW-0443">Lipid metabolism</keyword>
<dbReference type="CDD" id="cd08175">
    <property type="entry name" value="G1PDH"/>
    <property type="match status" value="1"/>
</dbReference>
<keyword evidence="6" id="KW-0520">NAD</keyword>
<dbReference type="GO" id="GO:0046872">
    <property type="term" value="F:metal ion binding"/>
    <property type="evidence" value="ECO:0007669"/>
    <property type="project" value="UniProtKB-KW"/>
</dbReference>
<evidence type="ECO:0000256" key="5">
    <source>
        <dbReference type="ARBA" id="ARBA00023002"/>
    </source>
</evidence>
<dbReference type="SUPFAM" id="SSF56796">
    <property type="entry name" value="Dehydroquinate synthase-like"/>
    <property type="match status" value="1"/>
</dbReference>
<dbReference type="InterPro" id="IPR016205">
    <property type="entry name" value="Glycerol_DH"/>
</dbReference>
<accession>A0A1H0FWB4</accession>
<dbReference type="STRING" id="745820.SAMN04488053_105123"/>
<keyword evidence="2" id="KW-0444">Lipid biosynthesis</keyword>
<evidence type="ECO:0000256" key="4">
    <source>
        <dbReference type="ARBA" id="ARBA00022857"/>
    </source>
</evidence>
<keyword evidence="4" id="KW-0521">NADP</keyword>